<dbReference type="PANTHER" id="PTHR45947:SF3">
    <property type="entry name" value="SULFOQUINOVOSYL TRANSFERASE SQD2"/>
    <property type="match status" value="1"/>
</dbReference>
<dbReference type="Pfam" id="PF00534">
    <property type="entry name" value="Glycos_transf_1"/>
    <property type="match status" value="1"/>
</dbReference>
<dbReference type="EMBL" id="MEZX01000001">
    <property type="protein sequence ID" value="OGD65137.1"/>
    <property type="molecule type" value="Genomic_DNA"/>
</dbReference>
<organism evidence="4 5">
    <name type="scientific">Candidatus Berkelbacteria bacterium RIFCSPLOWO2_01_FULL_50_28</name>
    <dbReference type="NCBI Taxonomy" id="1797471"/>
    <lineage>
        <taxon>Bacteria</taxon>
        <taxon>Candidatus Berkelbacteria</taxon>
    </lineage>
</organism>
<evidence type="ECO:0000259" key="2">
    <source>
        <dbReference type="Pfam" id="PF00534"/>
    </source>
</evidence>
<dbReference type="CDD" id="cd03801">
    <property type="entry name" value="GT4_PimA-like"/>
    <property type="match status" value="1"/>
</dbReference>
<dbReference type="Proteomes" id="UP000177481">
    <property type="component" value="Unassembled WGS sequence"/>
</dbReference>
<feature type="domain" description="Glycosyltransferase subfamily 4-like N-terminal" evidence="3">
    <location>
        <begin position="14"/>
        <end position="191"/>
    </location>
</feature>
<reference evidence="4 5" key="1">
    <citation type="journal article" date="2016" name="Nat. Commun.">
        <title>Thousands of microbial genomes shed light on interconnected biogeochemical processes in an aquifer system.</title>
        <authorList>
            <person name="Anantharaman K."/>
            <person name="Brown C.T."/>
            <person name="Hug L.A."/>
            <person name="Sharon I."/>
            <person name="Castelle C.J."/>
            <person name="Probst A.J."/>
            <person name="Thomas B.C."/>
            <person name="Singh A."/>
            <person name="Wilkins M.J."/>
            <person name="Karaoz U."/>
            <person name="Brodie E.L."/>
            <person name="Williams K.H."/>
            <person name="Hubbard S.S."/>
            <person name="Banfield J.F."/>
        </authorList>
    </citation>
    <scope>NUCLEOTIDE SEQUENCE [LARGE SCALE GENOMIC DNA]</scope>
</reference>
<evidence type="ECO:0000313" key="4">
    <source>
        <dbReference type="EMBL" id="OGD65137.1"/>
    </source>
</evidence>
<sequence length="423" mass="48121">MKILHLLVFPLWGSGSGTYARKLSENLAALGHELAIVAPEERELKGVKIYPLGMPFHAAFTMHPEWPDTKRFTDLTEHEISEFYVEYLRSVMKAVDDFKPDVIHVHHASLLSWVASLLKSIYGISYVVSVHGTCLMAATIDLRYVSQTRLALERAEFIVPVSGDTRRWMFKIFGRRLNWKTKVITGGIDLKTYSKSGPVTLIEGKYGLKGKRVVLFSGKLTKIKGVDYLIKAAPKIKAEIYIMGDGEERQNLEKLAEDMELKNVHFLGYFDKERDAELKMFYRRADVAVFPSVWDEPLGLVILEAMASSTPVVASKKGGIPLAVKNGQNGFLVRARSSKQIAEAVNKILNNSELRARFAENARRTAEEKFSWKLIAGQFVKLYEIANQKSLSSRQVRKLRRQQEKRKLEEQKSELQSHSVEYR</sequence>
<dbReference type="InterPro" id="IPR001296">
    <property type="entry name" value="Glyco_trans_1"/>
</dbReference>
<comment type="caution">
    <text evidence="4">The sequence shown here is derived from an EMBL/GenBank/DDBJ whole genome shotgun (WGS) entry which is preliminary data.</text>
</comment>
<accession>A0A1F5ECI0</accession>
<proteinExistence type="predicted"/>
<protein>
    <recommendedName>
        <fullName evidence="6">Glycosyl transferase family 1 domain-containing protein</fullName>
    </recommendedName>
</protein>
<dbReference type="Gene3D" id="3.40.50.2000">
    <property type="entry name" value="Glycogen Phosphorylase B"/>
    <property type="match status" value="2"/>
</dbReference>
<dbReference type="STRING" id="1797471.A3A71_03590"/>
<evidence type="ECO:0000313" key="5">
    <source>
        <dbReference type="Proteomes" id="UP000177481"/>
    </source>
</evidence>
<evidence type="ECO:0000259" key="3">
    <source>
        <dbReference type="Pfam" id="PF13439"/>
    </source>
</evidence>
<name>A0A1F5ECI0_9BACT</name>
<dbReference type="GO" id="GO:0016757">
    <property type="term" value="F:glycosyltransferase activity"/>
    <property type="evidence" value="ECO:0007669"/>
    <property type="project" value="InterPro"/>
</dbReference>
<dbReference type="AlphaFoldDB" id="A0A1F5ECI0"/>
<feature type="region of interest" description="Disordered" evidence="1">
    <location>
        <begin position="400"/>
        <end position="423"/>
    </location>
</feature>
<evidence type="ECO:0008006" key="6">
    <source>
        <dbReference type="Google" id="ProtNLM"/>
    </source>
</evidence>
<evidence type="ECO:0000256" key="1">
    <source>
        <dbReference type="SAM" id="MobiDB-lite"/>
    </source>
</evidence>
<dbReference type="SUPFAM" id="SSF53756">
    <property type="entry name" value="UDP-Glycosyltransferase/glycogen phosphorylase"/>
    <property type="match status" value="1"/>
</dbReference>
<dbReference type="Pfam" id="PF13439">
    <property type="entry name" value="Glyco_transf_4"/>
    <property type="match status" value="1"/>
</dbReference>
<dbReference type="PANTHER" id="PTHR45947">
    <property type="entry name" value="SULFOQUINOVOSYL TRANSFERASE SQD2"/>
    <property type="match status" value="1"/>
</dbReference>
<dbReference type="InterPro" id="IPR028098">
    <property type="entry name" value="Glyco_trans_4-like_N"/>
</dbReference>
<gene>
    <name evidence="4" type="ORF">A3A71_03590</name>
</gene>
<dbReference type="InterPro" id="IPR050194">
    <property type="entry name" value="Glycosyltransferase_grp1"/>
</dbReference>
<feature type="compositionally biased region" description="Basic and acidic residues" evidence="1">
    <location>
        <begin position="401"/>
        <end position="423"/>
    </location>
</feature>
<feature type="domain" description="Glycosyl transferase family 1" evidence="2">
    <location>
        <begin position="207"/>
        <end position="364"/>
    </location>
</feature>